<name>A0AA88X202_9ASTE</name>
<dbReference type="EMBL" id="JAVXUP010000174">
    <property type="protein sequence ID" value="KAK3035453.1"/>
    <property type="molecule type" value="Genomic_DNA"/>
</dbReference>
<evidence type="ECO:0000313" key="9">
    <source>
        <dbReference type="Proteomes" id="UP001188597"/>
    </source>
</evidence>
<dbReference type="CDD" id="cd19499">
    <property type="entry name" value="RecA-like_ClpB_Hsp104-like"/>
    <property type="match status" value="1"/>
</dbReference>
<sequence length="1095" mass="120585">MPTPVSTARQCLTEEAARALDDAVAVARRRSHAQTTSLHAVSALLSLPSSILRDACARARSASYSPRLQFRALELCVGVSLDRLPSSRAPEEPPVSNSLAAAIKRSQANQRRQPETFHLYQQMQQNGSSSISSVKVELKHFILSILDDPIVSRVLGDAGFRSCDIKLAIVQPPRFSRARCPPLFLCNLSDASPGSGRPGFRFPFAGFSGQEGSDESCRRIGEVLVKKEAKNPLLIGVCASDTLNNFTEFVSKCKSGVLPSNIDGASVFCVGKEISEFVGDSGSEEMMGLRFKELSDELDGCKGAGIVVSYGDLKVIVEGGRDDAVDYVVARLRGLVEVHGESLWLIGAVGNYEIYRKFLRRFPSIEKDWDLQLLPITSSKSSVGEIQSKSSLMGSFVPFGGFFPTTSEFGNMLSSTNQSSTRCDLCNKRYEQELSATRKGGSTKSVADQHSAGLPSWLQMAECVSNKITDAVEARDDETVSSAKLMGLQRKWNDICQQLHQNPSLQGDISQVRSQAPGVESFQLDADGKEVGGKASALNEMRCITLSSCMPLAFQKVSLPRQDVPITSGVENANFRHEVPVKVSNQQLEVKIPWRPSNSPKSFELRSERTSPSSHTPVTTDLGLGTLYASCNQEPSKFISQDHNVRLLNVSGSVTSEVDTVNKSAPSGIVKSSSCSLLGLGGQVDEKDFKHLFTALCDKVGWQADAILTISQTISHCRSGQGRRHGSNHEGNIWLSFSGPDKVGKKRIALGLAELFFGCRERVIFVDLSSEEHGIKHSDSIFDSQHFMNYDGKFWGQTVVDYILEEVRRKPHSVVFIDNIDKADILAKNSLLQAVRTGKFPDSHGREITINNMIFLTTSSKENINENFLAPPEFSEERILRAKSLQMQIVVGKVSKDVTKTGGSNRLLMPCSVNKRKLSDCSDSAEQEKSLEILKRAHKVSNSFLDLNLPVEDAEESDAYGSCESDSGSEKSEFWLEEFLDQVDEKVVFKPFDFDSLADKFYKMIGQSFQKIVGFDTRLEIDPDVMVQILAAAWLSEKKRAVEEWIEQVLSRSFIEAQEKHRLTGQSVVKLVALEGLLAEEQASHVCLPKRILLN</sequence>
<dbReference type="InterPro" id="IPR003959">
    <property type="entry name" value="ATPase_AAA_core"/>
</dbReference>
<organism evidence="8 9">
    <name type="scientific">Escallonia herrerae</name>
    <dbReference type="NCBI Taxonomy" id="1293975"/>
    <lineage>
        <taxon>Eukaryota</taxon>
        <taxon>Viridiplantae</taxon>
        <taxon>Streptophyta</taxon>
        <taxon>Embryophyta</taxon>
        <taxon>Tracheophyta</taxon>
        <taxon>Spermatophyta</taxon>
        <taxon>Magnoliopsida</taxon>
        <taxon>eudicotyledons</taxon>
        <taxon>Gunneridae</taxon>
        <taxon>Pentapetalae</taxon>
        <taxon>asterids</taxon>
        <taxon>campanulids</taxon>
        <taxon>Escalloniales</taxon>
        <taxon>Escalloniaceae</taxon>
        <taxon>Escallonia</taxon>
    </lineage>
</organism>
<dbReference type="GO" id="GO:0016887">
    <property type="term" value="F:ATP hydrolysis activity"/>
    <property type="evidence" value="ECO:0007669"/>
    <property type="project" value="InterPro"/>
</dbReference>
<dbReference type="Pfam" id="PF26587">
    <property type="entry name" value="AAA_lid_SMAX1"/>
    <property type="match status" value="1"/>
</dbReference>
<gene>
    <name evidence="8" type="ORF">RJ639_032878</name>
</gene>
<dbReference type="InterPro" id="IPR004176">
    <property type="entry name" value="Clp_R_N"/>
</dbReference>
<keyword evidence="3" id="KW-0805">Transcription regulation</keyword>
<dbReference type="AlphaFoldDB" id="A0AA88X202"/>
<comment type="similarity">
    <text evidence="1">Belongs to the ClpA/ClpB family.</text>
</comment>
<dbReference type="SUPFAM" id="SSF52540">
    <property type="entry name" value="P-loop containing nucleoside triphosphate hydrolases"/>
    <property type="match status" value="1"/>
</dbReference>
<evidence type="ECO:0000313" key="8">
    <source>
        <dbReference type="EMBL" id="KAK3035453.1"/>
    </source>
</evidence>
<dbReference type="GO" id="GO:0005524">
    <property type="term" value="F:ATP binding"/>
    <property type="evidence" value="ECO:0007669"/>
    <property type="project" value="InterPro"/>
</dbReference>
<dbReference type="PANTHER" id="PTHR43572:SF38">
    <property type="entry name" value="PROTEIN SMAX1-LIKE 6"/>
    <property type="match status" value="1"/>
</dbReference>
<accession>A0AA88X202</accession>
<keyword evidence="9" id="KW-1185">Reference proteome</keyword>
<dbReference type="Pfam" id="PF02861">
    <property type="entry name" value="Clp_N"/>
    <property type="match status" value="1"/>
</dbReference>
<dbReference type="Proteomes" id="UP001188597">
    <property type="component" value="Unassembled WGS sequence"/>
</dbReference>
<proteinExistence type="inferred from homology"/>
<keyword evidence="2 5" id="KW-0677">Repeat</keyword>
<dbReference type="SUPFAM" id="SSF81923">
    <property type="entry name" value="Double Clp-N motif"/>
    <property type="match status" value="1"/>
</dbReference>
<evidence type="ECO:0000256" key="3">
    <source>
        <dbReference type="ARBA" id="ARBA00023015"/>
    </source>
</evidence>
<feature type="domain" description="Clp R" evidence="7">
    <location>
        <begin position="8"/>
        <end position="176"/>
    </location>
</feature>
<evidence type="ECO:0000256" key="1">
    <source>
        <dbReference type="ARBA" id="ARBA00008675"/>
    </source>
</evidence>
<evidence type="ECO:0000259" key="7">
    <source>
        <dbReference type="PROSITE" id="PS51903"/>
    </source>
</evidence>
<evidence type="ECO:0000256" key="2">
    <source>
        <dbReference type="ARBA" id="ARBA00022737"/>
    </source>
</evidence>
<dbReference type="InterPro" id="IPR058680">
    <property type="entry name" value="NBD_SMAX1-like"/>
</dbReference>
<dbReference type="InterPro" id="IPR058954">
    <property type="entry name" value="AAA_lid_SMAX1"/>
</dbReference>
<dbReference type="PROSITE" id="PS51903">
    <property type="entry name" value="CLP_R"/>
    <property type="match status" value="1"/>
</dbReference>
<dbReference type="Gene3D" id="3.40.50.300">
    <property type="entry name" value="P-loop containing nucleotide triphosphate hydrolases"/>
    <property type="match status" value="1"/>
</dbReference>
<feature type="region of interest" description="Disordered" evidence="6">
    <location>
        <begin position="599"/>
        <end position="618"/>
    </location>
</feature>
<protein>
    <recommendedName>
        <fullName evidence="7">Clp R domain-containing protein</fullName>
    </recommendedName>
</protein>
<dbReference type="InterPro" id="IPR036628">
    <property type="entry name" value="Clp_N_dom_sf"/>
</dbReference>
<dbReference type="InterPro" id="IPR051650">
    <property type="entry name" value="SL_signaling_regulator"/>
</dbReference>
<evidence type="ECO:0000256" key="6">
    <source>
        <dbReference type="SAM" id="MobiDB-lite"/>
    </source>
</evidence>
<evidence type="ECO:0000256" key="5">
    <source>
        <dbReference type="PROSITE-ProRule" id="PRU01251"/>
    </source>
</evidence>
<dbReference type="PANTHER" id="PTHR43572">
    <property type="entry name" value="CHAPERONE PROTEIN CLPD, CHLOROPLASTIC"/>
    <property type="match status" value="1"/>
</dbReference>
<evidence type="ECO:0000256" key="4">
    <source>
        <dbReference type="ARBA" id="ARBA00023163"/>
    </source>
</evidence>
<dbReference type="Gene3D" id="1.10.1780.10">
    <property type="entry name" value="Clp, N-terminal domain"/>
    <property type="match status" value="1"/>
</dbReference>
<keyword evidence="4" id="KW-0804">Transcription</keyword>
<dbReference type="Pfam" id="PF07724">
    <property type="entry name" value="AAA_2"/>
    <property type="match status" value="1"/>
</dbReference>
<dbReference type="InterPro" id="IPR027417">
    <property type="entry name" value="P-loop_NTPase"/>
</dbReference>
<reference evidence="8" key="1">
    <citation type="submission" date="2022-12" db="EMBL/GenBank/DDBJ databases">
        <title>Draft genome assemblies for two species of Escallonia (Escalloniales).</title>
        <authorList>
            <person name="Chanderbali A."/>
            <person name="Dervinis C."/>
            <person name="Anghel I."/>
            <person name="Soltis D."/>
            <person name="Soltis P."/>
            <person name="Zapata F."/>
        </authorList>
    </citation>
    <scope>NUCLEOTIDE SEQUENCE</scope>
    <source>
        <strain evidence="8">UCBG64.0493</strain>
        <tissue evidence="8">Leaf</tissue>
    </source>
</reference>
<dbReference type="Pfam" id="PF23569">
    <property type="entry name" value="NBD_SMAX1"/>
    <property type="match status" value="1"/>
</dbReference>
<comment type="caution">
    <text evidence="8">The sequence shown here is derived from an EMBL/GenBank/DDBJ whole genome shotgun (WGS) entry which is preliminary data.</text>
</comment>